<organism evidence="2 3">
    <name type="scientific">Emiliania huxleyi (strain CCMP1516)</name>
    <dbReference type="NCBI Taxonomy" id="280463"/>
    <lineage>
        <taxon>Eukaryota</taxon>
        <taxon>Haptista</taxon>
        <taxon>Haptophyta</taxon>
        <taxon>Prymnesiophyceae</taxon>
        <taxon>Isochrysidales</taxon>
        <taxon>Noelaerhabdaceae</taxon>
        <taxon>Emiliania</taxon>
    </lineage>
</organism>
<accession>A0A0D3IXX9</accession>
<dbReference type="EnsemblProtists" id="EOD16114">
    <property type="protein sequence ID" value="EOD16114"/>
    <property type="gene ID" value="EMIHUDRAFT_245323"/>
</dbReference>
<dbReference type="KEGG" id="ehx:EMIHUDRAFT_245323"/>
<dbReference type="GeneID" id="17262261"/>
<reference evidence="2" key="2">
    <citation type="submission" date="2024-10" db="UniProtKB">
        <authorList>
            <consortium name="EnsemblProtists"/>
        </authorList>
    </citation>
    <scope>IDENTIFICATION</scope>
</reference>
<dbReference type="PaxDb" id="2903-EOD16114"/>
<feature type="region of interest" description="Disordered" evidence="1">
    <location>
        <begin position="261"/>
        <end position="287"/>
    </location>
</feature>
<dbReference type="HOGENOM" id="CLU_830119_0_0_1"/>
<sequence length="342" mass="36372">MVRDPSIVSPSLTGSTTGGASPRDVAPDYSTRVWRSVLPAAAIPRLAEDCASAYLKVKTTTRNRGIEYETNATYWIGASCAPRTALEAVALDIFRHHSRGVRFDASSSGAEWWTQVVDEELDIPFHWDRDYELQKEEGVCLHPHVASVTYLTGLGGAPTLVLPVASPVLAADLPAACAGRVRSASACHPAAGFHLSFDGRLLHGAPAALSGGRLEGKRVTLLVNVWLNWKPGGADPLHEEVARTLSAASVPLSWRHPCEPSARRLGKRARGDGRTPSEGGEGGAHEWTLRGYGRDAESEGAGMALTLPVSEHWTRGEAGGLVSFSWGGGVKAVLASRNMCIA</sequence>
<evidence type="ECO:0000313" key="3">
    <source>
        <dbReference type="Proteomes" id="UP000013827"/>
    </source>
</evidence>
<name>A0A0D3IXX9_EMIH1</name>
<feature type="compositionally biased region" description="Polar residues" evidence="1">
    <location>
        <begin position="8"/>
        <end position="19"/>
    </location>
</feature>
<evidence type="ECO:0000256" key="1">
    <source>
        <dbReference type="SAM" id="MobiDB-lite"/>
    </source>
</evidence>
<dbReference type="eggNOG" id="ENOG502S26B">
    <property type="taxonomic scope" value="Eukaryota"/>
</dbReference>
<reference evidence="3" key="1">
    <citation type="journal article" date="2013" name="Nature">
        <title>Pan genome of the phytoplankton Emiliania underpins its global distribution.</title>
        <authorList>
            <person name="Read B.A."/>
            <person name="Kegel J."/>
            <person name="Klute M.J."/>
            <person name="Kuo A."/>
            <person name="Lefebvre S.C."/>
            <person name="Maumus F."/>
            <person name="Mayer C."/>
            <person name="Miller J."/>
            <person name="Monier A."/>
            <person name="Salamov A."/>
            <person name="Young J."/>
            <person name="Aguilar M."/>
            <person name="Claverie J.M."/>
            <person name="Frickenhaus S."/>
            <person name="Gonzalez K."/>
            <person name="Herman E.K."/>
            <person name="Lin Y.C."/>
            <person name="Napier J."/>
            <person name="Ogata H."/>
            <person name="Sarno A.F."/>
            <person name="Shmutz J."/>
            <person name="Schroeder D."/>
            <person name="de Vargas C."/>
            <person name="Verret F."/>
            <person name="von Dassow P."/>
            <person name="Valentin K."/>
            <person name="Van de Peer Y."/>
            <person name="Wheeler G."/>
            <person name="Dacks J.B."/>
            <person name="Delwiche C.F."/>
            <person name="Dyhrman S.T."/>
            <person name="Glockner G."/>
            <person name="John U."/>
            <person name="Richards T."/>
            <person name="Worden A.Z."/>
            <person name="Zhang X."/>
            <person name="Grigoriev I.V."/>
            <person name="Allen A.E."/>
            <person name="Bidle K."/>
            <person name="Borodovsky M."/>
            <person name="Bowler C."/>
            <person name="Brownlee C."/>
            <person name="Cock J.M."/>
            <person name="Elias M."/>
            <person name="Gladyshev V.N."/>
            <person name="Groth M."/>
            <person name="Guda C."/>
            <person name="Hadaegh A."/>
            <person name="Iglesias-Rodriguez M.D."/>
            <person name="Jenkins J."/>
            <person name="Jones B.M."/>
            <person name="Lawson T."/>
            <person name="Leese F."/>
            <person name="Lindquist E."/>
            <person name="Lobanov A."/>
            <person name="Lomsadze A."/>
            <person name="Malik S.B."/>
            <person name="Marsh M.E."/>
            <person name="Mackinder L."/>
            <person name="Mock T."/>
            <person name="Mueller-Roeber B."/>
            <person name="Pagarete A."/>
            <person name="Parker M."/>
            <person name="Probert I."/>
            <person name="Quesneville H."/>
            <person name="Raines C."/>
            <person name="Rensing S.A."/>
            <person name="Riano-Pachon D.M."/>
            <person name="Richier S."/>
            <person name="Rokitta S."/>
            <person name="Shiraiwa Y."/>
            <person name="Soanes D.M."/>
            <person name="van der Giezen M."/>
            <person name="Wahlund T.M."/>
            <person name="Williams B."/>
            <person name="Wilson W."/>
            <person name="Wolfe G."/>
            <person name="Wurch L.L."/>
        </authorList>
    </citation>
    <scope>NUCLEOTIDE SEQUENCE</scope>
</reference>
<dbReference type="AlphaFoldDB" id="A0A0D3IXX9"/>
<evidence type="ECO:0008006" key="4">
    <source>
        <dbReference type="Google" id="ProtNLM"/>
    </source>
</evidence>
<dbReference type="RefSeq" id="XP_005768543.1">
    <property type="nucleotide sequence ID" value="XM_005768486.1"/>
</dbReference>
<dbReference type="Proteomes" id="UP000013827">
    <property type="component" value="Unassembled WGS sequence"/>
</dbReference>
<feature type="region of interest" description="Disordered" evidence="1">
    <location>
        <begin position="1"/>
        <end position="24"/>
    </location>
</feature>
<protein>
    <recommendedName>
        <fullName evidence="4">Fe2OG dioxygenase domain-containing protein</fullName>
    </recommendedName>
</protein>
<evidence type="ECO:0000313" key="2">
    <source>
        <dbReference type="EnsemblProtists" id="EOD16114"/>
    </source>
</evidence>
<keyword evidence="3" id="KW-1185">Reference proteome</keyword>
<proteinExistence type="predicted"/>